<protein>
    <submittedName>
        <fullName evidence="4">GNAT family N-acetyltransferase</fullName>
    </submittedName>
</protein>
<dbReference type="EMBL" id="VDGH01000011">
    <property type="protein sequence ID" value="TQR10257.1"/>
    <property type="molecule type" value="Genomic_DNA"/>
</dbReference>
<keyword evidence="1 4" id="KW-0808">Transferase</keyword>
<dbReference type="InterPro" id="IPR000182">
    <property type="entry name" value="GNAT_dom"/>
</dbReference>
<keyword evidence="5" id="KW-1185">Reference proteome</keyword>
<evidence type="ECO:0000313" key="5">
    <source>
        <dbReference type="Proteomes" id="UP000317316"/>
    </source>
</evidence>
<dbReference type="PROSITE" id="PS51186">
    <property type="entry name" value="GNAT"/>
    <property type="match status" value="1"/>
</dbReference>
<dbReference type="Proteomes" id="UP000317316">
    <property type="component" value="Unassembled WGS sequence"/>
</dbReference>
<reference evidence="4 5" key="1">
    <citation type="submission" date="2019-05" db="EMBL/GenBank/DDBJ databases">
        <title>Psychrobacillus vulpis sp. nov., a new species isolated from feces of a red fox that inhabits in The Tablas de Daimiel Natural Park, Albacete, Spain.</title>
        <authorList>
            <person name="Rodriguez M."/>
            <person name="Reina J.C."/>
            <person name="Bejar V."/>
            <person name="Llamas I."/>
        </authorList>
    </citation>
    <scope>NUCLEOTIDE SEQUENCE [LARGE SCALE GENOMIC DNA]</scope>
    <source>
        <strain evidence="4 5">NEAU-3TGS17</strain>
    </source>
</reference>
<evidence type="ECO:0000259" key="3">
    <source>
        <dbReference type="PROSITE" id="PS51186"/>
    </source>
</evidence>
<dbReference type="RefSeq" id="WP_142540276.1">
    <property type="nucleotide sequence ID" value="NZ_BMIE01000010.1"/>
</dbReference>
<name>A0A544SYN2_9BACI</name>
<evidence type="ECO:0000256" key="1">
    <source>
        <dbReference type="ARBA" id="ARBA00022679"/>
    </source>
</evidence>
<organism evidence="4 5">
    <name type="scientific">Psychrobacillus lasiicapitis</name>
    <dbReference type="NCBI Taxonomy" id="1636719"/>
    <lineage>
        <taxon>Bacteria</taxon>
        <taxon>Bacillati</taxon>
        <taxon>Bacillota</taxon>
        <taxon>Bacilli</taxon>
        <taxon>Bacillales</taxon>
        <taxon>Bacillaceae</taxon>
        <taxon>Psychrobacillus</taxon>
    </lineage>
</organism>
<sequence length="167" mass="18684">MIIRDAVPAELSTIRELRLAAYEEHATKIPEDHFQALKKSILSDGDIETGVERIVVEDDGEILGSVALFSPAIKAYDGLLEDELGYPELRMLATSSKTRGKGVATLLINECIKRAKENGFSEMGLHTADFMENAIKLYEHLGFERLPQFDFEPANDGIIVKAFRIRF</sequence>
<dbReference type="Gene3D" id="3.40.630.30">
    <property type="match status" value="1"/>
</dbReference>
<dbReference type="AlphaFoldDB" id="A0A544SYN2"/>
<gene>
    <name evidence="4" type="ORF">FG382_18005</name>
</gene>
<accession>A0A544SYN2</accession>
<keyword evidence="2" id="KW-0012">Acyltransferase</keyword>
<evidence type="ECO:0000256" key="2">
    <source>
        <dbReference type="ARBA" id="ARBA00023315"/>
    </source>
</evidence>
<comment type="caution">
    <text evidence="4">The sequence shown here is derived from an EMBL/GenBank/DDBJ whole genome shotgun (WGS) entry which is preliminary data.</text>
</comment>
<dbReference type="InterPro" id="IPR050832">
    <property type="entry name" value="Bact_Acetyltransf"/>
</dbReference>
<dbReference type="PANTHER" id="PTHR43877">
    <property type="entry name" value="AMINOALKYLPHOSPHONATE N-ACETYLTRANSFERASE-RELATED-RELATED"/>
    <property type="match status" value="1"/>
</dbReference>
<proteinExistence type="predicted"/>
<dbReference type="CDD" id="cd04301">
    <property type="entry name" value="NAT_SF"/>
    <property type="match status" value="1"/>
</dbReference>
<dbReference type="OrthoDB" id="9803233at2"/>
<evidence type="ECO:0000313" key="4">
    <source>
        <dbReference type="EMBL" id="TQR10257.1"/>
    </source>
</evidence>
<dbReference type="InterPro" id="IPR016181">
    <property type="entry name" value="Acyl_CoA_acyltransferase"/>
</dbReference>
<feature type="domain" description="N-acetyltransferase" evidence="3">
    <location>
        <begin position="1"/>
        <end position="167"/>
    </location>
</feature>
<dbReference type="SUPFAM" id="SSF55729">
    <property type="entry name" value="Acyl-CoA N-acyltransferases (Nat)"/>
    <property type="match status" value="1"/>
</dbReference>
<dbReference type="GO" id="GO:0016747">
    <property type="term" value="F:acyltransferase activity, transferring groups other than amino-acyl groups"/>
    <property type="evidence" value="ECO:0007669"/>
    <property type="project" value="InterPro"/>
</dbReference>
<dbReference type="Pfam" id="PF00583">
    <property type="entry name" value="Acetyltransf_1"/>
    <property type="match status" value="1"/>
</dbReference>